<gene>
    <name evidence="1" type="ORF">SFRICE_021125</name>
</gene>
<reference evidence="1" key="1">
    <citation type="submission" date="2016-07" db="EMBL/GenBank/DDBJ databases">
        <authorList>
            <person name="Bretaudeau A."/>
        </authorList>
    </citation>
    <scope>NUCLEOTIDE SEQUENCE</scope>
    <source>
        <strain evidence="1">Rice</strain>
        <tissue evidence="1">Whole body</tissue>
    </source>
</reference>
<evidence type="ECO:0000313" key="1">
    <source>
        <dbReference type="EMBL" id="SOQ40708.1"/>
    </source>
</evidence>
<sequence>MYSPQAYQLVFRVSMGGGDCLPSGDTSARLQATLQVTKEECTESVEDRVSFLPALRLTREHSKMSRVYNGRNAKLEEEMLYSPKIDVQARRADQFVGYNLDQTISLSSWPNPQNAKVRRSPPVVLCTRRTLRASSDKLFDTSRQRKLNSSSSIEGST</sequence>
<proteinExistence type="predicted"/>
<dbReference type="EMBL" id="ODYU01002785">
    <property type="protein sequence ID" value="SOQ40708.1"/>
    <property type="molecule type" value="Genomic_DNA"/>
</dbReference>
<accession>A0A2H1VIQ1</accession>
<name>A0A2H1VIQ1_SPOFR</name>
<dbReference type="AlphaFoldDB" id="A0A2H1VIQ1"/>
<protein>
    <submittedName>
        <fullName evidence="1">SFRICE_021125</fullName>
    </submittedName>
</protein>
<organism evidence="1">
    <name type="scientific">Spodoptera frugiperda</name>
    <name type="common">Fall armyworm</name>
    <dbReference type="NCBI Taxonomy" id="7108"/>
    <lineage>
        <taxon>Eukaryota</taxon>
        <taxon>Metazoa</taxon>
        <taxon>Ecdysozoa</taxon>
        <taxon>Arthropoda</taxon>
        <taxon>Hexapoda</taxon>
        <taxon>Insecta</taxon>
        <taxon>Pterygota</taxon>
        <taxon>Neoptera</taxon>
        <taxon>Endopterygota</taxon>
        <taxon>Lepidoptera</taxon>
        <taxon>Glossata</taxon>
        <taxon>Ditrysia</taxon>
        <taxon>Noctuoidea</taxon>
        <taxon>Noctuidae</taxon>
        <taxon>Amphipyrinae</taxon>
        <taxon>Spodoptera</taxon>
    </lineage>
</organism>